<reference evidence="1" key="1">
    <citation type="submission" date="2019-08" db="EMBL/GenBank/DDBJ databases">
        <authorList>
            <person name="Kucharzyk K."/>
            <person name="Murdoch R.W."/>
            <person name="Higgins S."/>
            <person name="Loffler F."/>
        </authorList>
    </citation>
    <scope>NUCLEOTIDE SEQUENCE</scope>
</reference>
<evidence type="ECO:0000313" key="1">
    <source>
        <dbReference type="EMBL" id="MPN07850.1"/>
    </source>
</evidence>
<name>A0A645F249_9ZZZZ</name>
<sequence length="114" mass="12986">MTETARHRISPEQNTPWRAAQAEISLPNSVHFMKHAVTEPIDPGNTLPPLGAEWVLATKFAEMTGISPMTIHNRRRAGTWLDGIHCGVVDRHLYVNIKEADQWIKKQLQQLRRA</sequence>
<protein>
    <recommendedName>
        <fullName evidence="2">Excisionase</fullName>
    </recommendedName>
</protein>
<organism evidence="1">
    <name type="scientific">bioreactor metagenome</name>
    <dbReference type="NCBI Taxonomy" id="1076179"/>
    <lineage>
        <taxon>unclassified sequences</taxon>
        <taxon>metagenomes</taxon>
        <taxon>ecological metagenomes</taxon>
    </lineage>
</organism>
<evidence type="ECO:0008006" key="2">
    <source>
        <dbReference type="Google" id="ProtNLM"/>
    </source>
</evidence>
<comment type="caution">
    <text evidence="1">The sequence shown here is derived from an EMBL/GenBank/DDBJ whole genome shotgun (WGS) entry which is preliminary data.</text>
</comment>
<proteinExistence type="predicted"/>
<accession>A0A645F249</accession>
<dbReference type="AlphaFoldDB" id="A0A645F249"/>
<gene>
    <name evidence="1" type="ORF">SDC9_155122</name>
</gene>
<dbReference type="EMBL" id="VSSQ01053860">
    <property type="protein sequence ID" value="MPN07850.1"/>
    <property type="molecule type" value="Genomic_DNA"/>
</dbReference>